<dbReference type="InterPro" id="IPR037257">
    <property type="entry name" value="T2SS_E_N_sf"/>
</dbReference>
<evidence type="ECO:0008006" key="4">
    <source>
        <dbReference type="Google" id="ProtNLM"/>
    </source>
</evidence>
<gene>
    <name evidence="2" type="ORF">SAMN05421730_1001329</name>
</gene>
<dbReference type="Gene3D" id="3.40.1550.10">
    <property type="entry name" value="CheC-like"/>
    <property type="match status" value="1"/>
</dbReference>
<dbReference type="SUPFAM" id="SSF103039">
    <property type="entry name" value="CheC-like"/>
    <property type="match status" value="1"/>
</dbReference>
<dbReference type="OrthoDB" id="5614404at2"/>
<dbReference type="RefSeq" id="WP_091229104.1">
    <property type="nucleotide sequence ID" value="NZ_FMKA01000001.1"/>
</dbReference>
<evidence type="ECO:0000256" key="1">
    <source>
        <dbReference type="ARBA" id="ARBA00022500"/>
    </source>
</evidence>
<sequence>MYTQFFGNYLLSKGLVTSEQMVEAIRYTKTVHLKLGMLAIHAGYMTSGEVEQVHILQTRISKPFGELAVAEGFLTPEQVTELLSAQKPGFLLLGQALIERGYISTNQFESVLSAYQSEFEITDNDFSEDQTHRIDTLIQDFYYSNRSENSAYYLNYITLLFNNLIRFIGEDFTPFKASAISAYPSNYCVSQVIKGSFSAYTAIDMDRDTFITFASRYAGENFSEFDEYVKASVEDFLNLHNGLFAVNMSNDHSIDLTLNPPIHENNCIIAPSAFLSCIPVSFSFGTINFLISNLE</sequence>
<dbReference type="InterPro" id="IPR028976">
    <property type="entry name" value="CheC-like_sf"/>
</dbReference>
<dbReference type="GO" id="GO:0006935">
    <property type="term" value="P:chemotaxis"/>
    <property type="evidence" value="ECO:0007669"/>
    <property type="project" value="UniProtKB-KW"/>
</dbReference>
<reference evidence="2 3" key="1">
    <citation type="submission" date="2016-09" db="EMBL/GenBank/DDBJ databases">
        <authorList>
            <person name="Capua I."/>
            <person name="De Benedictis P."/>
            <person name="Joannis T."/>
            <person name="Lombin L.H."/>
            <person name="Cattoli G."/>
        </authorList>
    </citation>
    <scope>NUCLEOTIDE SEQUENCE [LARGE SCALE GENOMIC DNA]</scope>
    <source>
        <strain evidence="2 3">GluBS11</strain>
    </source>
</reference>
<evidence type="ECO:0000313" key="3">
    <source>
        <dbReference type="Proteomes" id="UP000199315"/>
    </source>
</evidence>
<dbReference type="SUPFAM" id="SSF160246">
    <property type="entry name" value="EspE N-terminal domain-like"/>
    <property type="match status" value="1"/>
</dbReference>
<evidence type="ECO:0000313" key="2">
    <source>
        <dbReference type="EMBL" id="SCP95118.1"/>
    </source>
</evidence>
<organism evidence="2 3">
    <name type="scientific">Anaerobium acetethylicum</name>
    <dbReference type="NCBI Taxonomy" id="1619234"/>
    <lineage>
        <taxon>Bacteria</taxon>
        <taxon>Bacillati</taxon>
        <taxon>Bacillota</taxon>
        <taxon>Clostridia</taxon>
        <taxon>Lachnospirales</taxon>
        <taxon>Lachnospiraceae</taxon>
        <taxon>Anaerobium</taxon>
    </lineage>
</organism>
<proteinExistence type="predicted"/>
<name>A0A1D3TP30_9FIRM</name>
<dbReference type="AlphaFoldDB" id="A0A1D3TP30"/>
<keyword evidence="3" id="KW-1185">Reference proteome</keyword>
<keyword evidence="1" id="KW-0145">Chemotaxis</keyword>
<dbReference type="Proteomes" id="UP000199315">
    <property type="component" value="Unassembled WGS sequence"/>
</dbReference>
<accession>A0A1D3TP30</accession>
<dbReference type="EMBL" id="FMKA01000001">
    <property type="protein sequence ID" value="SCP95118.1"/>
    <property type="molecule type" value="Genomic_DNA"/>
</dbReference>
<dbReference type="STRING" id="1619234.SAMN05421730_1001329"/>
<protein>
    <recommendedName>
        <fullName evidence="4">Chemotaxis phosphatase CheX</fullName>
    </recommendedName>
</protein>